<protein>
    <submittedName>
        <fullName evidence="2">Uncharacterized protein</fullName>
    </submittedName>
</protein>
<feature type="compositionally biased region" description="Basic and acidic residues" evidence="1">
    <location>
        <begin position="248"/>
        <end position="257"/>
    </location>
</feature>
<dbReference type="Proteomes" id="UP000053477">
    <property type="component" value="Unassembled WGS sequence"/>
</dbReference>
<accession>A0A0H2R1M5</accession>
<feature type="compositionally biased region" description="Polar residues" evidence="1">
    <location>
        <begin position="156"/>
        <end position="167"/>
    </location>
</feature>
<evidence type="ECO:0000256" key="1">
    <source>
        <dbReference type="SAM" id="MobiDB-lite"/>
    </source>
</evidence>
<sequence>MAPIDIDAGKYEAAKRALLVSAPSQLETTLRKYSIPYLKKLCDEMGATGVVVKKGQRAGYLQSLREWKLATPRNSDQAGRSNTEMEPDCNKMNVDDEGTRDTDPRPITFSPGISNASFRGLPRANSNVPQIPSKLLIENDVKHPWLNGQATPWMISASSSGPVATTSKRARDEEVSNDYGVDSSRSKRTKTNADAGESNLQKATLPSNQVSDQPHDKSTGAFDQHQASSSTSRAILPSHGNAVGIPSKRVDPKDSLNEAHTTAKKKGKNKAKEEVKTGNQTPKSKGKKVNTTSGEDISEEQTKKSGQKKDRTIAIWILSSPKAWTYDREVRFEPSKDGDLDLVALSRFLNTKEGETCQIIQPILRKPMKVDASGILPAGDLQFLLNMAPHLLVVVN</sequence>
<keyword evidence="3" id="KW-1185">Reference proteome</keyword>
<dbReference type="EMBL" id="KQ086279">
    <property type="protein sequence ID" value="KLO05669.1"/>
    <property type="molecule type" value="Genomic_DNA"/>
</dbReference>
<dbReference type="AlphaFoldDB" id="A0A0H2R1M5"/>
<feature type="compositionally biased region" description="Basic and acidic residues" evidence="1">
    <location>
        <begin position="93"/>
        <end position="104"/>
    </location>
</feature>
<feature type="compositionally biased region" description="Polar residues" evidence="1">
    <location>
        <begin position="277"/>
        <end position="295"/>
    </location>
</feature>
<dbReference type="InParanoid" id="A0A0H2R1M5"/>
<proteinExistence type="predicted"/>
<evidence type="ECO:0000313" key="3">
    <source>
        <dbReference type="Proteomes" id="UP000053477"/>
    </source>
</evidence>
<feature type="compositionally biased region" description="Polar residues" evidence="1">
    <location>
        <begin position="198"/>
        <end position="212"/>
    </location>
</feature>
<feature type="compositionally biased region" description="Polar residues" evidence="1">
    <location>
        <begin position="72"/>
        <end position="84"/>
    </location>
</feature>
<reference evidence="2 3" key="1">
    <citation type="submission" date="2015-04" db="EMBL/GenBank/DDBJ databases">
        <title>Complete genome sequence of Schizopora paradoxa KUC8140, a cosmopolitan wood degrader in East Asia.</title>
        <authorList>
            <consortium name="DOE Joint Genome Institute"/>
            <person name="Min B."/>
            <person name="Park H."/>
            <person name="Jang Y."/>
            <person name="Kim J.-J."/>
            <person name="Kim K.H."/>
            <person name="Pangilinan J."/>
            <person name="Lipzen A."/>
            <person name="Riley R."/>
            <person name="Grigoriev I.V."/>
            <person name="Spatafora J.W."/>
            <person name="Choi I.-G."/>
        </authorList>
    </citation>
    <scope>NUCLEOTIDE SEQUENCE [LARGE SCALE GENOMIC DNA]</scope>
    <source>
        <strain evidence="2 3">KUC8140</strain>
    </source>
</reference>
<feature type="region of interest" description="Disordered" evidence="1">
    <location>
        <begin position="153"/>
        <end position="306"/>
    </location>
</feature>
<organism evidence="2 3">
    <name type="scientific">Schizopora paradoxa</name>
    <dbReference type="NCBI Taxonomy" id="27342"/>
    <lineage>
        <taxon>Eukaryota</taxon>
        <taxon>Fungi</taxon>
        <taxon>Dikarya</taxon>
        <taxon>Basidiomycota</taxon>
        <taxon>Agaricomycotina</taxon>
        <taxon>Agaricomycetes</taxon>
        <taxon>Hymenochaetales</taxon>
        <taxon>Schizoporaceae</taxon>
        <taxon>Schizopora</taxon>
    </lineage>
</organism>
<name>A0A0H2R1M5_9AGAM</name>
<feature type="region of interest" description="Disordered" evidence="1">
    <location>
        <begin position="71"/>
        <end position="125"/>
    </location>
</feature>
<gene>
    <name evidence="2" type="ORF">SCHPADRAFT_946723</name>
</gene>
<evidence type="ECO:0000313" key="2">
    <source>
        <dbReference type="EMBL" id="KLO05669.1"/>
    </source>
</evidence>